<feature type="domain" description="YCII-related" evidence="2">
    <location>
        <begin position="4"/>
        <end position="92"/>
    </location>
</feature>
<proteinExistence type="inferred from homology"/>
<comment type="similarity">
    <text evidence="1">Belongs to the YciI family.</text>
</comment>
<gene>
    <name evidence="3" type="ORF">SAMN04490195_2551</name>
</gene>
<organism evidence="3 4">
    <name type="scientific">Pseudomonas moorei</name>
    <dbReference type="NCBI Taxonomy" id="395599"/>
    <lineage>
        <taxon>Bacteria</taxon>
        <taxon>Pseudomonadati</taxon>
        <taxon>Pseudomonadota</taxon>
        <taxon>Gammaproteobacteria</taxon>
        <taxon>Pseudomonadales</taxon>
        <taxon>Pseudomonadaceae</taxon>
        <taxon>Pseudomonas</taxon>
    </lineage>
</organism>
<dbReference type="RefSeq" id="WP_090321961.1">
    <property type="nucleotide sequence ID" value="NZ_FNKJ01000003.1"/>
</dbReference>
<dbReference type="SUPFAM" id="SSF54909">
    <property type="entry name" value="Dimeric alpha+beta barrel"/>
    <property type="match status" value="1"/>
</dbReference>
<dbReference type="PANTHER" id="PTHR33606:SF3">
    <property type="entry name" value="PROTEIN YCII"/>
    <property type="match status" value="1"/>
</dbReference>
<evidence type="ECO:0000256" key="1">
    <source>
        <dbReference type="ARBA" id="ARBA00007689"/>
    </source>
</evidence>
<name>A0A1H1F792_9PSED</name>
<accession>A0A1H1F792</accession>
<evidence type="ECO:0000259" key="2">
    <source>
        <dbReference type="Pfam" id="PF03795"/>
    </source>
</evidence>
<dbReference type="InterPro" id="IPR005545">
    <property type="entry name" value="YCII"/>
</dbReference>
<dbReference type="Pfam" id="PF03795">
    <property type="entry name" value="YCII"/>
    <property type="match status" value="1"/>
</dbReference>
<dbReference type="InterPro" id="IPR051807">
    <property type="entry name" value="Sec-metab_biosynth-assoc"/>
</dbReference>
<dbReference type="EMBL" id="FNKJ01000003">
    <property type="protein sequence ID" value="SDQ96801.1"/>
    <property type="molecule type" value="Genomic_DNA"/>
</dbReference>
<protein>
    <recommendedName>
        <fullName evidence="2">YCII-related domain-containing protein</fullName>
    </recommendedName>
</protein>
<keyword evidence="4" id="KW-1185">Reference proteome</keyword>
<evidence type="ECO:0000313" key="3">
    <source>
        <dbReference type="EMBL" id="SDQ96801.1"/>
    </source>
</evidence>
<dbReference type="PANTHER" id="PTHR33606">
    <property type="entry name" value="PROTEIN YCII"/>
    <property type="match status" value="1"/>
</dbReference>
<dbReference type="InterPro" id="IPR011008">
    <property type="entry name" value="Dimeric_a/b-barrel"/>
</dbReference>
<sequence>MGQFFAVFATDRPDTLALRQRLRPSHQAHLRATGNHRVVVRFGGPTLDDAGTAMNGTLLVIEAGSLPEVEAFLQDDPYVQAGLFANMQIRPWLWSLGNPELRG</sequence>
<dbReference type="AlphaFoldDB" id="A0A1H1F792"/>
<evidence type="ECO:0000313" key="4">
    <source>
        <dbReference type="Proteomes" id="UP000199570"/>
    </source>
</evidence>
<dbReference type="OrthoDB" id="70894at2"/>
<dbReference type="Gene3D" id="3.30.70.1060">
    <property type="entry name" value="Dimeric alpha+beta barrel"/>
    <property type="match status" value="1"/>
</dbReference>
<reference evidence="4" key="1">
    <citation type="submission" date="2016-10" db="EMBL/GenBank/DDBJ databases">
        <authorList>
            <person name="Varghese N."/>
            <person name="Submissions S."/>
        </authorList>
    </citation>
    <scope>NUCLEOTIDE SEQUENCE [LARGE SCALE GENOMIC DNA]</scope>
    <source>
        <strain evidence="4">BS3775</strain>
    </source>
</reference>
<dbReference type="Proteomes" id="UP000199570">
    <property type="component" value="Unassembled WGS sequence"/>
</dbReference>